<evidence type="ECO:0000313" key="1">
    <source>
        <dbReference type="EMBL" id="CDW20605.1"/>
    </source>
</evidence>
<protein>
    <submittedName>
        <fullName evidence="1">Uncharacterized protein</fullName>
    </submittedName>
</protein>
<sequence length="73" mass="8605">MSFVKICCRDVREISNSCERCRVDVNGFLLRLSATAAMFLIMCTGRTRVYTFFRPNFVRKFLAVLFEEPPFRK</sequence>
<dbReference type="AlphaFoldDB" id="A0A0K2T476"/>
<organism evidence="1">
    <name type="scientific">Lepeophtheirus salmonis</name>
    <name type="common">Salmon louse</name>
    <name type="synonym">Caligus salmonis</name>
    <dbReference type="NCBI Taxonomy" id="72036"/>
    <lineage>
        <taxon>Eukaryota</taxon>
        <taxon>Metazoa</taxon>
        <taxon>Ecdysozoa</taxon>
        <taxon>Arthropoda</taxon>
        <taxon>Crustacea</taxon>
        <taxon>Multicrustacea</taxon>
        <taxon>Hexanauplia</taxon>
        <taxon>Copepoda</taxon>
        <taxon>Siphonostomatoida</taxon>
        <taxon>Caligidae</taxon>
        <taxon>Lepeophtheirus</taxon>
    </lineage>
</organism>
<dbReference type="EMBL" id="HACA01003244">
    <property type="protein sequence ID" value="CDW20605.1"/>
    <property type="molecule type" value="Transcribed_RNA"/>
</dbReference>
<name>A0A0K2T476_LEPSM</name>
<reference evidence="1" key="1">
    <citation type="submission" date="2014-05" db="EMBL/GenBank/DDBJ databases">
        <authorList>
            <person name="Chronopoulou M."/>
        </authorList>
    </citation>
    <scope>NUCLEOTIDE SEQUENCE</scope>
    <source>
        <tissue evidence="1">Whole organism</tissue>
    </source>
</reference>
<accession>A0A0K2T476</accession>
<proteinExistence type="predicted"/>